<dbReference type="OrthoDB" id="9764212at2"/>
<name>A0A512AWI9_9BACT</name>
<gene>
    <name evidence="2" type="ORF">AAE02nite_17390</name>
</gene>
<reference evidence="2 3" key="1">
    <citation type="submission" date="2019-07" db="EMBL/GenBank/DDBJ databases">
        <title>Whole genome shotgun sequence of Adhaeribacter aerolatus NBRC 106133.</title>
        <authorList>
            <person name="Hosoyama A."/>
            <person name="Uohara A."/>
            <person name="Ohji S."/>
            <person name="Ichikawa N."/>
        </authorList>
    </citation>
    <scope>NUCLEOTIDE SEQUENCE [LARGE SCALE GENOMIC DNA]</scope>
    <source>
        <strain evidence="2 3">NBRC 106133</strain>
    </source>
</reference>
<protein>
    <recommendedName>
        <fullName evidence="1">GmrSD restriction endonucleases N-terminal domain-containing protein</fullName>
    </recommendedName>
</protein>
<dbReference type="Pfam" id="PF03235">
    <property type="entry name" value="GmrSD_N"/>
    <property type="match status" value="1"/>
</dbReference>
<organism evidence="2 3">
    <name type="scientific">Adhaeribacter aerolatus</name>
    <dbReference type="NCBI Taxonomy" id="670289"/>
    <lineage>
        <taxon>Bacteria</taxon>
        <taxon>Pseudomonadati</taxon>
        <taxon>Bacteroidota</taxon>
        <taxon>Cytophagia</taxon>
        <taxon>Cytophagales</taxon>
        <taxon>Hymenobacteraceae</taxon>
        <taxon>Adhaeribacter</taxon>
    </lineage>
</organism>
<proteinExistence type="predicted"/>
<dbReference type="PANTHER" id="PTHR39639:SF1">
    <property type="entry name" value="DUF262 DOMAIN-CONTAINING PROTEIN"/>
    <property type="match status" value="1"/>
</dbReference>
<dbReference type="Proteomes" id="UP000321532">
    <property type="component" value="Unassembled WGS sequence"/>
</dbReference>
<evidence type="ECO:0000313" key="2">
    <source>
        <dbReference type="EMBL" id="GEO04075.1"/>
    </source>
</evidence>
<feature type="domain" description="GmrSD restriction endonucleases N-terminal" evidence="1">
    <location>
        <begin position="24"/>
        <end position="177"/>
    </location>
</feature>
<keyword evidence="3" id="KW-1185">Reference proteome</keyword>
<dbReference type="EMBL" id="BJYS01000010">
    <property type="protein sequence ID" value="GEO04075.1"/>
    <property type="molecule type" value="Genomic_DNA"/>
</dbReference>
<comment type="caution">
    <text evidence="2">The sequence shown here is derived from an EMBL/GenBank/DDBJ whole genome shotgun (WGS) entry which is preliminary data.</text>
</comment>
<evidence type="ECO:0000313" key="3">
    <source>
        <dbReference type="Proteomes" id="UP000321532"/>
    </source>
</evidence>
<sequence length="342" mass="38989">MDFLAQLSELKRQVDFNTYDISVKELISMHEESIINIAPDYQRQFRWKDERQSALIESILLGIPTPSLYMATNLDGTWELIDGVQRLSTIIHFAGTPGAKRKILLDNSLVLTGLKKLSTFIGKSFEALPKTVQLDFLLKPMKVTTLSDKSDLQVRFDLFERLNTGGIILSNQEIRSCVYRGAFNDFLKELAKDQNYKKVVKVSSTQESDGTREEYVLRFFAYLNNYQNFEHSVVDFLNEFMGKATKKFDYKEGEYIFRETFRQLAGLPNGITRGKGTTPANLFEGIAVGAALAIKEAGQLKLNNTREWIEGPELRYSTTGATNSKPRVEHRIMYSKTKFLGL</sequence>
<evidence type="ECO:0000259" key="1">
    <source>
        <dbReference type="Pfam" id="PF03235"/>
    </source>
</evidence>
<dbReference type="RefSeq" id="WP_146897246.1">
    <property type="nucleotide sequence ID" value="NZ_BJYS01000010.1"/>
</dbReference>
<dbReference type="PANTHER" id="PTHR39639">
    <property type="entry name" value="CHROMOSOME 16, WHOLE GENOME SHOTGUN SEQUENCE"/>
    <property type="match status" value="1"/>
</dbReference>
<dbReference type="InterPro" id="IPR004919">
    <property type="entry name" value="GmrSD_N"/>
</dbReference>
<dbReference type="AlphaFoldDB" id="A0A512AWI9"/>
<accession>A0A512AWI9</accession>